<gene>
    <name evidence="4" type="ORF">DU484_17570</name>
    <name evidence="3" type="ORF">DU500_00610</name>
</gene>
<evidence type="ECO:0000313" key="6">
    <source>
        <dbReference type="Proteomes" id="UP000253273"/>
    </source>
</evidence>
<dbReference type="InterPro" id="IPR051603">
    <property type="entry name" value="Zinc-ADH_QOR/CCCR"/>
</dbReference>
<keyword evidence="1" id="KW-0521">NADP</keyword>
<evidence type="ECO:0000259" key="2">
    <source>
        <dbReference type="SMART" id="SM00829"/>
    </source>
</evidence>
<dbReference type="Gene3D" id="3.40.50.720">
    <property type="entry name" value="NAD(P)-binding Rossmann-like Domain"/>
    <property type="match status" value="1"/>
</dbReference>
<dbReference type="PANTHER" id="PTHR44154:SF1">
    <property type="entry name" value="QUINONE OXIDOREDUCTASE"/>
    <property type="match status" value="1"/>
</dbReference>
<dbReference type="KEGG" id="haj:DU500_00610"/>
<dbReference type="Proteomes" id="UP000253273">
    <property type="component" value="Chromosome"/>
</dbReference>
<evidence type="ECO:0000256" key="1">
    <source>
        <dbReference type="ARBA" id="ARBA00022857"/>
    </source>
</evidence>
<dbReference type="EMBL" id="CP031148">
    <property type="protein sequence ID" value="AXG11516.1"/>
    <property type="molecule type" value="Genomic_DNA"/>
</dbReference>
<dbReference type="Pfam" id="PF08240">
    <property type="entry name" value="ADH_N"/>
    <property type="match status" value="1"/>
</dbReference>
<reference evidence="4 5" key="1">
    <citation type="submission" date="2018-07" db="EMBL/GenBank/DDBJ databases">
        <title>Genome sequences of Haloplanus sp. CBA1112.</title>
        <authorList>
            <person name="Kim Y.B."/>
            <person name="Roh S.W."/>
        </authorList>
    </citation>
    <scope>NUCLEOTIDE SEQUENCE [LARGE SCALE GENOMIC DNA]</scope>
    <source>
        <strain evidence="4 5">CBA1112</strain>
    </source>
</reference>
<dbReference type="SUPFAM" id="SSF50129">
    <property type="entry name" value="GroES-like"/>
    <property type="match status" value="1"/>
</dbReference>
<dbReference type="GO" id="GO:0016616">
    <property type="term" value="F:oxidoreductase activity, acting on the CH-OH group of donors, NAD or NADP as acceptor"/>
    <property type="evidence" value="ECO:0007669"/>
    <property type="project" value="UniProtKB-ARBA"/>
</dbReference>
<sequence length="323" mass="33086">MKAIRYHDHGDADVLTVDDVPTPEPGADEVLVRIHAASVNPIDTYVRDGGVEPAGGLPHVGGADMAGVVEAVGSGVEGFAVGDRVFATGLGLFEAGTYAEYVAAPAESLATLPDEVSFAEGAAAAMAFATAWRGLIDRGELDIGDACVVQGGTGGVGHAAVQIAAQAGATVVATASGDEAFVRDLGAADVVDYGADDVVDRIREAAGGDVDVVLETHAAANVATDLDVLTRGGRIVVLGEEAPIRIDPGASMTGKITDADLRFMSIMASRDDQVPILERVGPRLADGRFEVEIEATYPLEEAAEAQRHVMSSGSRGKVVLEVA</sequence>
<dbReference type="GO" id="GO:0043168">
    <property type="term" value="F:anion binding"/>
    <property type="evidence" value="ECO:0007669"/>
    <property type="project" value="UniProtKB-ARBA"/>
</dbReference>
<reference evidence="3 6" key="2">
    <citation type="submission" date="2018-07" db="EMBL/GenBank/DDBJ databases">
        <title>Genome sequences of Haloplanus sp. CBA1113.</title>
        <authorList>
            <person name="Kim Y.B."/>
            <person name="Roh S.W."/>
        </authorList>
    </citation>
    <scope>NUCLEOTIDE SEQUENCE [LARGE SCALE GENOMIC DNA]</scope>
    <source>
        <strain evidence="3 6">CBA1113</strain>
    </source>
</reference>
<dbReference type="AlphaFoldDB" id="A0A345DYM3"/>
<dbReference type="Proteomes" id="UP000252985">
    <property type="component" value="Chromosome"/>
</dbReference>
<dbReference type="RefSeq" id="WP_114584200.1">
    <property type="nucleotide sequence ID" value="NZ_CP031148.1"/>
</dbReference>
<evidence type="ECO:0000313" key="3">
    <source>
        <dbReference type="EMBL" id="AXG05045.1"/>
    </source>
</evidence>
<dbReference type="GO" id="GO:0030554">
    <property type="term" value="F:adenyl nucleotide binding"/>
    <property type="evidence" value="ECO:0007669"/>
    <property type="project" value="UniProtKB-ARBA"/>
</dbReference>
<dbReference type="InterPro" id="IPR011032">
    <property type="entry name" value="GroES-like_sf"/>
</dbReference>
<dbReference type="GO" id="GO:0044281">
    <property type="term" value="P:small molecule metabolic process"/>
    <property type="evidence" value="ECO:0007669"/>
    <property type="project" value="UniProtKB-ARBA"/>
</dbReference>
<dbReference type="CDD" id="cd08253">
    <property type="entry name" value="zeta_crystallin"/>
    <property type="match status" value="1"/>
</dbReference>
<accession>A0A345DYM3</accession>
<dbReference type="SUPFAM" id="SSF51735">
    <property type="entry name" value="NAD(P)-binding Rossmann-fold domains"/>
    <property type="match status" value="1"/>
</dbReference>
<feature type="domain" description="Enoyl reductase (ER)" evidence="2">
    <location>
        <begin position="10"/>
        <end position="320"/>
    </location>
</feature>
<dbReference type="GeneID" id="37288826"/>
<dbReference type="PANTHER" id="PTHR44154">
    <property type="entry name" value="QUINONE OXIDOREDUCTASE"/>
    <property type="match status" value="1"/>
</dbReference>
<dbReference type="KEGG" id="haq:DU484_17570"/>
<protein>
    <submittedName>
        <fullName evidence="3">NADPH:quinone reductase</fullName>
    </submittedName>
</protein>
<evidence type="ECO:0000313" key="5">
    <source>
        <dbReference type="Proteomes" id="UP000252985"/>
    </source>
</evidence>
<dbReference type="Gene3D" id="3.90.180.10">
    <property type="entry name" value="Medium-chain alcohol dehydrogenases, catalytic domain"/>
    <property type="match status" value="1"/>
</dbReference>
<dbReference type="Pfam" id="PF13602">
    <property type="entry name" value="ADH_zinc_N_2"/>
    <property type="match status" value="1"/>
</dbReference>
<evidence type="ECO:0000313" key="4">
    <source>
        <dbReference type="EMBL" id="AXG11516.1"/>
    </source>
</evidence>
<keyword evidence="6" id="KW-1185">Reference proteome</keyword>
<dbReference type="OrthoDB" id="146629at2157"/>
<dbReference type="EMBL" id="CP031150">
    <property type="protein sequence ID" value="AXG05045.1"/>
    <property type="molecule type" value="Genomic_DNA"/>
</dbReference>
<name>A0A345DYM3_9EURY</name>
<dbReference type="InterPro" id="IPR036291">
    <property type="entry name" value="NAD(P)-bd_dom_sf"/>
</dbReference>
<accession>A0A345EH44</accession>
<dbReference type="SMART" id="SM00829">
    <property type="entry name" value="PKS_ER"/>
    <property type="match status" value="1"/>
</dbReference>
<dbReference type="InterPro" id="IPR013154">
    <property type="entry name" value="ADH-like_N"/>
</dbReference>
<organism evidence="3 6">
    <name type="scientific">Haloplanus rubicundus</name>
    <dbReference type="NCBI Taxonomy" id="1547898"/>
    <lineage>
        <taxon>Archaea</taxon>
        <taxon>Methanobacteriati</taxon>
        <taxon>Methanobacteriota</taxon>
        <taxon>Stenosarchaea group</taxon>
        <taxon>Halobacteria</taxon>
        <taxon>Halobacteriales</taxon>
        <taxon>Haloferacaceae</taxon>
        <taxon>Haloplanus</taxon>
    </lineage>
</organism>
<proteinExistence type="predicted"/>
<dbReference type="InterPro" id="IPR020843">
    <property type="entry name" value="ER"/>
</dbReference>